<feature type="region of interest" description="Disordered" evidence="1">
    <location>
        <begin position="114"/>
        <end position="147"/>
    </location>
</feature>
<feature type="compositionally biased region" description="Low complexity" evidence="1">
    <location>
        <begin position="13"/>
        <end position="22"/>
    </location>
</feature>
<dbReference type="AlphaFoldDB" id="A0A0G2GIG6"/>
<evidence type="ECO:0000256" key="1">
    <source>
        <dbReference type="SAM" id="MobiDB-lite"/>
    </source>
</evidence>
<feature type="region of interest" description="Disordered" evidence="1">
    <location>
        <begin position="303"/>
        <end position="325"/>
    </location>
</feature>
<reference evidence="2 3" key="1">
    <citation type="submission" date="2015-03" db="EMBL/GenBank/DDBJ databases">
        <authorList>
            <person name="Morales-Cruz A."/>
            <person name="Amrine K.C."/>
            <person name="Cantu D."/>
        </authorList>
    </citation>
    <scope>NUCLEOTIDE SEQUENCE [LARGE SCALE GENOMIC DNA]</scope>
    <source>
        <strain evidence="2">DS831</strain>
    </source>
</reference>
<proteinExistence type="predicted"/>
<accession>A0A0G2GIG6</accession>
<sequence length="325" mass="35467">MMLSAHTDQENLAAAHQQAAAAKPLNAGTRAFAAKTPANKAPKTPFKVALNDENGTARAGKTALNTVGKGPENQLLPTGKKGGKVDNNAFVTPAGGRTRAPLGMKTTNAKAAAFATPAPQTEPDSEKAGVRSSGPRLRRAKVKVHQASPAVELAHDGERDIEYMPPQEIPLPDDPEDWPSDMQYPQLEGENLMRGSYQVYYDPVDDDGVHLSDKRIAEQKAKVNASHEAMLQRNIEETLGPLTEEERELLAWSRHASDTTSVADTRSQDENDDPEMEMIREMALRNLRLTDRLGGDDWFSRAQSGPSAFDIADEEEDFQFTIPEA</sequence>
<name>A0A0G2GIG6_9PEZI</name>
<feature type="region of interest" description="Disordered" evidence="1">
    <location>
        <begin position="1"/>
        <end position="87"/>
    </location>
</feature>
<organism evidence="2 3">
    <name type="scientific">Diplodia seriata</name>
    <dbReference type="NCBI Taxonomy" id="420778"/>
    <lineage>
        <taxon>Eukaryota</taxon>
        <taxon>Fungi</taxon>
        <taxon>Dikarya</taxon>
        <taxon>Ascomycota</taxon>
        <taxon>Pezizomycotina</taxon>
        <taxon>Dothideomycetes</taxon>
        <taxon>Dothideomycetes incertae sedis</taxon>
        <taxon>Botryosphaeriales</taxon>
        <taxon>Botryosphaeriaceae</taxon>
        <taxon>Diplodia</taxon>
    </lineage>
</organism>
<reference evidence="2 3" key="2">
    <citation type="submission" date="2015-05" db="EMBL/GenBank/DDBJ databases">
        <title>Distinctive expansion of gene families associated with plant cell wall degradation and secondary metabolism in the genomes of grapevine trunk pathogens.</title>
        <authorList>
            <person name="Lawrence D.P."/>
            <person name="Travadon R."/>
            <person name="Rolshausen P.E."/>
            <person name="Baumgartner K."/>
        </authorList>
    </citation>
    <scope>NUCLEOTIDE SEQUENCE [LARGE SCALE GENOMIC DNA]</scope>
    <source>
        <strain evidence="2">DS831</strain>
    </source>
</reference>
<dbReference type="Proteomes" id="UP000034182">
    <property type="component" value="Unassembled WGS sequence"/>
</dbReference>
<comment type="caution">
    <text evidence="2">The sequence shown here is derived from an EMBL/GenBank/DDBJ whole genome shotgun (WGS) entry which is preliminary data.</text>
</comment>
<protein>
    <submittedName>
        <fullName evidence="2">Uncharacterized protein</fullName>
    </submittedName>
</protein>
<feature type="compositionally biased region" description="Low complexity" evidence="1">
    <location>
        <begin position="31"/>
        <end position="47"/>
    </location>
</feature>
<dbReference type="EMBL" id="LAQI01000164">
    <property type="protein sequence ID" value="KKY16770.1"/>
    <property type="molecule type" value="Genomic_DNA"/>
</dbReference>
<evidence type="ECO:0000313" key="2">
    <source>
        <dbReference type="EMBL" id="KKY16770.1"/>
    </source>
</evidence>
<evidence type="ECO:0000313" key="3">
    <source>
        <dbReference type="Proteomes" id="UP000034182"/>
    </source>
</evidence>
<feature type="region of interest" description="Disordered" evidence="1">
    <location>
        <begin position="254"/>
        <end position="275"/>
    </location>
</feature>
<gene>
    <name evidence="2" type="ORF">UCDDS831_g06834</name>
</gene>